<organism evidence="1 2">
    <name type="scientific">Rheinheimera baltica</name>
    <dbReference type="NCBI Taxonomy" id="67576"/>
    <lineage>
        <taxon>Bacteria</taxon>
        <taxon>Pseudomonadati</taxon>
        <taxon>Pseudomonadota</taxon>
        <taxon>Gammaproteobacteria</taxon>
        <taxon>Chromatiales</taxon>
        <taxon>Chromatiaceae</taxon>
        <taxon>Rheinheimera</taxon>
    </lineage>
</organism>
<evidence type="ECO:0008006" key="3">
    <source>
        <dbReference type="Google" id="ProtNLM"/>
    </source>
</evidence>
<proteinExistence type="predicted"/>
<protein>
    <recommendedName>
        <fullName evidence="3">Uridine kinase</fullName>
    </recommendedName>
</protein>
<dbReference type="RefSeq" id="WP_305975437.1">
    <property type="nucleotide sequence ID" value="NZ_JAPJDZ010000019.1"/>
</dbReference>
<evidence type="ECO:0000313" key="1">
    <source>
        <dbReference type="EMBL" id="MDP5136190.1"/>
    </source>
</evidence>
<accession>A0ABT9HYI7</accession>
<keyword evidence="2" id="KW-1185">Reference proteome</keyword>
<dbReference type="InterPro" id="IPR027417">
    <property type="entry name" value="P-loop_NTPase"/>
</dbReference>
<dbReference type="SUPFAM" id="SSF52540">
    <property type="entry name" value="P-loop containing nucleoside triphosphate hydrolases"/>
    <property type="match status" value="1"/>
</dbReference>
<sequence>MDRVKVVAISGASGCGKTSTVRQLANDFGCPSLYFDDYVNSSSYPQDMKKWNEMGADVSEIKTPEMVNSLRKLMAGNHSYIFVEDPFGRERSCMSSLIDYVVLLDQPMDICLTRVVRRNIEHCLNDSHSSILKYLDYYEAHFRDIYIKTVNQVRKNCDLIIQEVYPVSKTADLISTWLKGKAR</sequence>
<dbReference type="Proteomes" id="UP001231109">
    <property type="component" value="Unassembled WGS sequence"/>
</dbReference>
<name>A0ABT9HYI7_9GAMM</name>
<reference evidence="1 2" key="1">
    <citation type="submission" date="2022-11" db="EMBL/GenBank/DDBJ databases">
        <title>Viruses from the air-sea interface of a natural surface slick.</title>
        <authorList>
            <person name="Rahlff J."/>
            <person name="Holmfeldt K."/>
        </authorList>
    </citation>
    <scope>NUCLEOTIDE SEQUENCE [LARGE SCALE GENOMIC DNA]</scope>
    <source>
        <strain evidence="1 2">SMS4</strain>
    </source>
</reference>
<comment type="caution">
    <text evidence="1">The sequence shown here is derived from an EMBL/GenBank/DDBJ whole genome shotgun (WGS) entry which is preliminary data.</text>
</comment>
<gene>
    <name evidence="1" type="ORF">ORJ04_09535</name>
</gene>
<dbReference type="EMBL" id="JAPJDZ010000019">
    <property type="protein sequence ID" value="MDP5136190.1"/>
    <property type="molecule type" value="Genomic_DNA"/>
</dbReference>
<evidence type="ECO:0000313" key="2">
    <source>
        <dbReference type="Proteomes" id="UP001231109"/>
    </source>
</evidence>
<dbReference type="Gene3D" id="3.40.50.300">
    <property type="entry name" value="P-loop containing nucleotide triphosphate hydrolases"/>
    <property type="match status" value="1"/>
</dbReference>